<dbReference type="OrthoDB" id="7348755at2"/>
<dbReference type="Proteomes" id="UP000199586">
    <property type="component" value="Unassembled WGS sequence"/>
</dbReference>
<feature type="domain" description="Methyltransferase" evidence="1">
    <location>
        <begin position="55"/>
        <end position="147"/>
    </location>
</feature>
<accession>A0A1I5TAB1</accession>
<reference evidence="3" key="1">
    <citation type="submission" date="2016-10" db="EMBL/GenBank/DDBJ databases">
        <authorList>
            <person name="Varghese N."/>
            <person name="Submissions S."/>
        </authorList>
    </citation>
    <scope>NUCLEOTIDE SEQUENCE [LARGE SCALE GENOMIC DNA]</scope>
    <source>
        <strain evidence="3">CGMCC 1.9113</strain>
    </source>
</reference>
<dbReference type="STRING" id="634430.SAMN04488241_107176"/>
<dbReference type="InterPro" id="IPR029063">
    <property type="entry name" value="SAM-dependent_MTases_sf"/>
</dbReference>
<dbReference type="GO" id="GO:0032259">
    <property type="term" value="P:methylation"/>
    <property type="evidence" value="ECO:0007669"/>
    <property type="project" value="UniProtKB-KW"/>
</dbReference>
<keyword evidence="2" id="KW-0808">Transferase</keyword>
<dbReference type="CDD" id="cd02440">
    <property type="entry name" value="AdoMet_MTases"/>
    <property type="match status" value="1"/>
</dbReference>
<evidence type="ECO:0000313" key="3">
    <source>
        <dbReference type="Proteomes" id="UP000199586"/>
    </source>
</evidence>
<keyword evidence="2" id="KW-0489">Methyltransferase</keyword>
<sequence>MTGAASARTRVPQSQRSVSVYDGSAERMADLYELTSFDQVHVDILDLLPEPGTAVLDIGAGSGRDAAALADRGYLVTAVEPSAGLRREAAVRHPTASVQWIDDALPKLSRLPGRAFAFILVSAVWMHLAPRDRTPAIRRLTQLLDPGRHLAISIRIGPADPARSIRQVDIQALEADARAAGLKPVRSLESGDALGRATVRWRTLVFRAPGQA</sequence>
<dbReference type="EMBL" id="FOXP01000007">
    <property type="protein sequence ID" value="SFP79975.1"/>
    <property type="molecule type" value="Genomic_DNA"/>
</dbReference>
<dbReference type="AlphaFoldDB" id="A0A1I5TAB1"/>
<dbReference type="GO" id="GO:0008168">
    <property type="term" value="F:methyltransferase activity"/>
    <property type="evidence" value="ECO:0007669"/>
    <property type="project" value="UniProtKB-KW"/>
</dbReference>
<evidence type="ECO:0000259" key="1">
    <source>
        <dbReference type="Pfam" id="PF13649"/>
    </source>
</evidence>
<dbReference type="RefSeq" id="WP_093333578.1">
    <property type="nucleotide sequence ID" value="NZ_FOXP01000007.1"/>
</dbReference>
<dbReference type="Pfam" id="PF13649">
    <property type="entry name" value="Methyltransf_25"/>
    <property type="match status" value="1"/>
</dbReference>
<dbReference type="SUPFAM" id="SSF53335">
    <property type="entry name" value="S-adenosyl-L-methionine-dependent methyltransferases"/>
    <property type="match status" value="1"/>
</dbReference>
<dbReference type="InterPro" id="IPR041698">
    <property type="entry name" value="Methyltransf_25"/>
</dbReference>
<proteinExistence type="predicted"/>
<protein>
    <submittedName>
        <fullName evidence="2">Methyltransferase domain-containing protein</fullName>
    </submittedName>
</protein>
<keyword evidence="3" id="KW-1185">Reference proteome</keyword>
<dbReference type="Gene3D" id="3.40.50.150">
    <property type="entry name" value="Vaccinia Virus protein VP39"/>
    <property type="match status" value="1"/>
</dbReference>
<evidence type="ECO:0000313" key="2">
    <source>
        <dbReference type="EMBL" id="SFP79975.1"/>
    </source>
</evidence>
<name>A0A1I5TAB1_9SPHN</name>
<organism evidence="2 3">
    <name type="scientific">Sphingomonas rubra</name>
    <dbReference type="NCBI Taxonomy" id="634430"/>
    <lineage>
        <taxon>Bacteria</taxon>
        <taxon>Pseudomonadati</taxon>
        <taxon>Pseudomonadota</taxon>
        <taxon>Alphaproteobacteria</taxon>
        <taxon>Sphingomonadales</taxon>
        <taxon>Sphingomonadaceae</taxon>
        <taxon>Sphingomonas</taxon>
    </lineage>
</organism>
<gene>
    <name evidence="2" type="ORF">SAMN04488241_107176</name>
</gene>